<dbReference type="Pfam" id="PF07331">
    <property type="entry name" value="TctB"/>
    <property type="match status" value="1"/>
</dbReference>
<dbReference type="OrthoDB" id="9947235at2"/>
<evidence type="ECO:0000259" key="2">
    <source>
        <dbReference type="Pfam" id="PF07331"/>
    </source>
</evidence>
<feature type="transmembrane region" description="Helical" evidence="1">
    <location>
        <begin position="33"/>
        <end position="54"/>
    </location>
</feature>
<dbReference type="Proteomes" id="UP000244081">
    <property type="component" value="Unassembled WGS sequence"/>
</dbReference>
<organism evidence="3 4">
    <name type="scientific">Breoghania corrubedonensis</name>
    <dbReference type="NCBI Taxonomy" id="665038"/>
    <lineage>
        <taxon>Bacteria</taxon>
        <taxon>Pseudomonadati</taxon>
        <taxon>Pseudomonadota</taxon>
        <taxon>Alphaproteobacteria</taxon>
        <taxon>Hyphomicrobiales</taxon>
        <taxon>Stappiaceae</taxon>
        <taxon>Breoghania</taxon>
    </lineage>
</organism>
<accession>A0A2T5UU16</accession>
<feature type="transmembrane region" description="Helical" evidence="1">
    <location>
        <begin position="121"/>
        <end position="143"/>
    </location>
</feature>
<comment type="caution">
    <text evidence="3">The sequence shown here is derived from an EMBL/GenBank/DDBJ whole genome shotgun (WGS) entry which is preliminary data.</text>
</comment>
<name>A0A2T5UU16_9HYPH</name>
<dbReference type="InterPro" id="IPR009936">
    <property type="entry name" value="DUF1468"/>
</dbReference>
<evidence type="ECO:0000313" key="3">
    <source>
        <dbReference type="EMBL" id="PTW55017.1"/>
    </source>
</evidence>
<keyword evidence="1" id="KW-1133">Transmembrane helix</keyword>
<protein>
    <submittedName>
        <fullName evidence="3">Tripartite tricarboxylate transporter TctB family protein</fullName>
    </submittedName>
</protein>
<sequence>MFVFRLVSFLLIAAFALVLGEQAMGISGMASTYPLTLVTVVLAGTLYMIATAVAQRREPTVLTGDVSHLVAATGPERLRLFAFVILWVAYPWLLGLLGFIVTTTLAIAVSLYMLGQKRILLALACAAAFSVVFAVLFMTVFYVPVPAGVLDDWLTSFIFRLQS</sequence>
<evidence type="ECO:0000313" key="4">
    <source>
        <dbReference type="Proteomes" id="UP000244081"/>
    </source>
</evidence>
<keyword evidence="1" id="KW-0812">Transmembrane</keyword>
<keyword evidence="1" id="KW-0472">Membrane</keyword>
<feature type="transmembrane region" description="Helical" evidence="1">
    <location>
        <begin position="96"/>
        <end position="114"/>
    </location>
</feature>
<dbReference type="RefSeq" id="WP_107991886.1">
    <property type="nucleotide sequence ID" value="NZ_QAYG01000013.1"/>
</dbReference>
<gene>
    <name evidence="3" type="ORF">C8N35_11358</name>
</gene>
<evidence type="ECO:0000256" key="1">
    <source>
        <dbReference type="SAM" id="Phobius"/>
    </source>
</evidence>
<feature type="domain" description="DUF1468" evidence="2">
    <location>
        <begin position="9"/>
        <end position="146"/>
    </location>
</feature>
<dbReference type="EMBL" id="QAYG01000013">
    <property type="protein sequence ID" value="PTW55017.1"/>
    <property type="molecule type" value="Genomic_DNA"/>
</dbReference>
<reference evidence="3 4" key="1">
    <citation type="submission" date="2018-04" db="EMBL/GenBank/DDBJ databases">
        <title>Genomic Encyclopedia of Archaeal and Bacterial Type Strains, Phase II (KMG-II): from individual species to whole genera.</title>
        <authorList>
            <person name="Goeker M."/>
        </authorList>
    </citation>
    <scope>NUCLEOTIDE SEQUENCE [LARGE SCALE GENOMIC DNA]</scope>
    <source>
        <strain evidence="3 4">DSM 23382</strain>
    </source>
</reference>
<keyword evidence="4" id="KW-1185">Reference proteome</keyword>
<dbReference type="AlphaFoldDB" id="A0A2T5UU16"/>
<proteinExistence type="predicted"/>